<evidence type="ECO:0000313" key="2">
    <source>
        <dbReference type="Proteomes" id="UP001455088"/>
    </source>
</evidence>
<comment type="caution">
    <text evidence="1">The sequence shown here is derived from an EMBL/GenBank/DDBJ whole genome shotgun (WGS) entry which is preliminary data.</text>
</comment>
<name>A0ABU9JIN6_9GAMM</name>
<dbReference type="EMBL" id="JBBYHY010000002">
    <property type="protein sequence ID" value="MEL3952688.1"/>
    <property type="molecule type" value="Genomic_DNA"/>
</dbReference>
<reference evidence="1 2" key="1">
    <citation type="submission" date="2024-04" db="EMBL/GenBank/DDBJ databases">
        <title>Bacterial endophytes with biocontrol capabilities against important plant pathogens.</title>
        <authorList>
            <person name="Alayande K.A."/>
        </authorList>
    </citation>
    <scope>NUCLEOTIDE SEQUENCE [LARGE SCALE GENOMIC DNA]</scope>
    <source>
        <strain evidence="1 2">KV22</strain>
    </source>
</reference>
<evidence type="ECO:0008006" key="3">
    <source>
        <dbReference type="Google" id="ProtNLM"/>
    </source>
</evidence>
<gene>
    <name evidence="1" type="ORF">AAE039_03830</name>
</gene>
<accession>A0ABU9JIN6</accession>
<sequence>MPRPLRIASLAIAALVGAIAIVGATTHGFSNAWMMLTDSSNIIPAESSILSFEPYVINPGSSNYWLYGKDRTNYYHFVHTEQALYVYLPIKNSCPRFDRENIRTWCNVRIGTRH</sequence>
<evidence type="ECO:0000313" key="1">
    <source>
        <dbReference type="EMBL" id="MEL3952688.1"/>
    </source>
</evidence>
<protein>
    <recommendedName>
        <fullName evidence="3">Secreted protein</fullName>
    </recommendedName>
</protein>
<dbReference type="Proteomes" id="UP001455088">
    <property type="component" value="Unassembled WGS sequence"/>
</dbReference>
<keyword evidence="2" id="KW-1185">Reference proteome</keyword>
<dbReference type="RefSeq" id="WP_102788284.1">
    <property type="nucleotide sequence ID" value="NZ_JBBYHY010000002.1"/>
</dbReference>
<organism evidence="1 2">
    <name type="scientific">Stenotrophomonas bentonitica</name>
    <dbReference type="NCBI Taxonomy" id="1450134"/>
    <lineage>
        <taxon>Bacteria</taxon>
        <taxon>Pseudomonadati</taxon>
        <taxon>Pseudomonadota</taxon>
        <taxon>Gammaproteobacteria</taxon>
        <taxon>Lysobacterales</taxon>
        <taxon>Lysobacteraceae</taxon>
        <taxon>Stenotrophomonas</taxon>
    </lineage>
</organism>
<proteinExistence type="predicted"/>